<gene>
    <name evidence="3" type="ordered locus">Palpr_0473</name>
</gene>
<feature type="chain" id="PRO_5003186779" evidence="1">
    <location>
        <begin position="22"/>
        <end position="378"/>
    </location>
</feature>
<evidence type="ECO:0000256" key="1">
    <source>
        <dbReference type="SAM" id="SignalP"/>
    </source>
</evidence>
<dbReference type="InterPro" id="IPR032485">
    <property type="entry name" value="LRP1-like_beta_prop"/>
</dbReference>
<dbReference type="AlphaFoldDB" id="E4T1N9"/>
<dbReference type="InterPro" id="IPR013783">
    <property type="entry name" value="Ig-like_fold"/>
</dbReference>
<dbReference type="PANTHER" id="PTHR46513">
    <property type="entry name" value="VITELLOGENIN RECEPTOR-LIKE PROTEIN-RELATED-RELATED"/>
    <property type="match status" value="1"/>
</dbReference>
<dbReference type="InterPro" id="IPR035986">
    <property type="entry name" value="PKD_dom_sf"/>
</dbReference>
<dbReference type="Proteomes" id="UP000008718">
    <property type="component" value="Chromosome"/>
</dbReference>
<reference evidence="3 4" key="2">
    <citation type="journal article" date="2011" name="Stand. Genomic Sci.">
        <title>Complete genome sequence of Paludibacter propionicigenes type strain (WB4).</title>
        <authorList>
            <person name="Gronow S."/>
            <person name="Munk C."/>
            <person name="Lapidus A."/>
            <person name="Nolan M."/>
            <person name="Lucas S."/>
            <person name="Hammon N."/>
            <person name="Deshpande S."/>
            <person name="Cheng J.F."/>
            <person name="Tapia R."/>
            <person name="Han C."/>
            <person name="Goodwin L."/>
            <person name="Pitluck S."/>
            <person name="Liolios K."/>
            <person name="Ivanova N."/>
            <person name="Mavromatis K."/>
            <person name="Mikhailova N."/>
            <person name="Pati A."/>
            <person name="Chen A."/>
            <person name="Palaniappan K."/>
            <person name="Land M."/>
            <person name="Hauser L."/>
            <person name="Chang Y.J."/>
            <person name="Jeffries C.D."/>
            <person name="Brambilla E."/>
            <person name="Rohde M."/>
            <person name="Goker M."/>
            <person name="Detter J.C."/>
            <person name="Woyke T."/>
            <person name="Bristow J."/>
            <person name="Eisen J.A."/>
            <person name="Markowitz V."/>
            <person name="Hugenholtz P."/>
            <person name="Kyrpides N.C."/>
            <person name="Klenk H.P."/>
        </authorList>
    </citation>
    <scope>NUCLEOTIDE SEQUENCE [LARGE SCALE GENOMIC DNA]</scope>
    <source>
        <strain evidence="4">DSM 17365 / JCM 13257 / WB4</strain>
    </source>
</reference>
<dbReference type="Gene3D" id="2.120.10.30">
    <property type="entry name" value="TolB, C-terminal domain"/>
    <property type="match status" value="2"/>
</dbReference>
<evidence type="ECO:0000313" key="3">
    <source>
        <dbReference type="EMBL" id="ADQ78633.1"/>
    </source>
</evidence>
<dbReference type="SUPFAM" id="SSF49299">
    <property type="entry name" value="PKD domain"/>
    <property type="match status" value="1"/>
</dbReference>
<dbReference type="OrthoDB" id="1116290at2"/>
<dbReference type="Pfam" id="PF16472">
    <property type="entry name" value="DUF5050"/>
    <property type="match status" value="1"/>
</dbReference>
<feature type="signal peptide" evidence="1">
    <location>
        <begin position="1"/>
        <end position="21"/>
    </location>
</feature>
<sequence length="378" mass="40890">MKNIPALLALVVVTLLFNSCAKDDFPVPAASTVSKFTFIIDNDSYIPAKATFTNKSIVPATVGKAYYTWNFGDGDRSTDENPVHTFLQPGTFTVKLSVKTDISQEISESTQTIAIIDPNASGIQTYFTDGSLVYKGFLNGTAPAFSALPIGPFSASYGMAIDTLNSKLYISDSDANIIYRYDTETGDIITFRSGLSSPDGLAIDFKTGKLYWDTDSGIQRTDLSSTNPTDVEDFVTGQDNDPEGVSIDAVHNKLYWINYDGGLWSINLDGTAKTELLPTPEGASTLVVGNKLYFDYYEASGDIHLKSTDLSGGNMSTVTTGISKIVFGLGYEATNKKIYWGDRSAGKIMRANLDGSGIETWYTKAGSSPRAIVFGKKK</sequence>
<dbReference type="Pfam" id="PF18911">
    <property type="entry name" value="PKD_4"/>
    <property type="match status" value="1"/>
</dbReference>
<organism evidence="3 4">
    <name type="scientific">Paludibacter propionicigenes (strain DSM 17365 / JCM 13257 / WB4)</name>
    <dbReference type="NCBI Taxonomy" id="694427"/>
    <lineage>
        <taxon>Bacteria</taxon>
        <taxon>Pseudomonadati</taxon>
        <taxon>Bacteroidota</taxon>
        <taxon>Bacteroidia</taxon>
        <taxon>Bacteroidales</taxon>
        <taxon>Paludibacteraceae</taxon>
        <taxon>Paludibacter</taxon>
    </lineage>
</organism>
<name>E4T1N9_PALPW</name>
<dbReference type="SUPFAM" id="SSF63829">
    <property type="entry name" value="Calcium-dependent phosphotriesterase"/>
    <property type="match status" value="1"/>
</dbReference>
<protein>
    <submittedName>
        <fullName evidence="3">PKD domain containing protein</fullName>
    </submittedName>
</protein>
<dbReference type="Gene3D" id="2.60.40.10">
    <property type="entry name" value="Immunoglobulins"/>
    <property type="match status" value="1"/>
</dbReference>
<dbReference type="HOGENOM" id="CLU_731246_0_0_10"/>
<dbReference type="InterPro" id="IPR022409">
    <property type="entry name" value="PKD/Chitinase_dom"/>
</dbReference>
<dbReference type="InterPro" id="IPR000033">
    <property type="entry name" value="LDLR_classB_rpt"/>
</dbReference>
<proteinExistence type="predicted"/>
<dbReference type="eggNOG" id="COG3391">
    <property type="taxonomic scope" value="Bacteria"/>
</dbReference>
<dbReference type="RefSeq" id="WP_013444002.1">
    <property type="nucleotide sequence ID" value="NC_014734.1"/>
</dbReference>
<evidence type="ECO:0000313" key="4">
    <source>
        <dbReference type="Proteomes" id="UP000008718"/>
    </source>
</evidence>
<dbReference type="eggNOG" id="COG3291">
    <property type="taxonomic scope" value="Bacteria"/>
</dbReference>
<dbReference type="PROSITE" id="PS50093">
    <property type="entry name" value="PKD"/>
    <property type="match status" value="1"/>
</dbReference>
<feature type="domain" description="PKD" evidence="2">
    <location>
        <begin position="67"/>
        <end position="110"/>
    </location>
</feature>
<dbReference type="InterPro" id="IPR011042">
    <property type="entry name" value="6-blade_b-propeller_TolB-like"/>
</dbReference>
<keyword evidence="4" id="KW-1185">Reference proteome</keyword>
<dbReference type="SMART" id="SM00089">
    <property type="entry name" value="PKD"/>
    <property type="match status" value="1"/>
</dbReference>
<evidence type="ECO:0000259" key="2">
    <source>
        <dbReference type="PROSITE" id="PS50093"/>
    </source>
</evidence>
<dbReference type="KEGG" id="ppn:Palpr_0473"/>
<dbReference type="EMBL" id="CP002345">
    <property type="protein sequence ID" value="ADQ78633.1"/>
    <property type="molecule type" value="Genomic_DNA"/>
</dbReference>
<dbReference type="STRING" id="694427.Palpr_0473"/>
<accession>E4T1N9</accession>
<dbReference type="InterPro" id="IPR050778">
    <property type="entry name" value="Cueball_EGF_LRP_Nidogen"/>
</dbReference>
<dbReference type="CDD" id="cd00146">
    <property type="entry name" value="PKD"/>
    <property type="match status" value="1"/>
</dbReference>
<keyword evidence="1" id="KW-0732">Signal</keyword>
<dbReference type="SMART" id="SM00135">
    <property type="entry name" value="LY"/>
    <property type="match status" value="4"/>
</dbReference>
<dbReference type="InterPro" id="IPR000601">
    <property type="entry name" value="PKD_dom"/>
</dbReference>
<reference key="1">
    <citation type="submission" date="2010-11" db="EMBL/GenBank/DDBJ databases">
        <title>The complete genome of Paludibacter propionicigenes DSM 17365.</title>
        <authorList>
            <consortium name="US DOE Joint Genome Institute (JGI-PGF)"/>
            <person name="Lucas S."/>
            <person name="Copeland A."/>
            <person name="Lapidus A."/>
            <person name="Bruce D."/>
            <person name="Goodwin L."/>
            <person name="Pitluck S."/>
            <person name="Kyrpides N."/>
            <person name="Mavromatis K."/>
            <person name="Ivanova N."/>
            <person name="Munk A.C."/>
            <person name="Brettin T."/>
            <person name="Detter J.C."/>
            <person name="Han C."/>
            <person name="Tapia R."/>
            <person name="Land M."/>
            <person name="Hauser L."/>
            <person name="Markowitz V."/>
            <person name="Cheng J.-F."/>
            <person name="Hugenholtz P."/>
            <person name="Woyke T."/>
            <person name="Wu D."/>
            <person name="Gronow S."/>
            <person name="Wellnitz S."/>
            <person name="Brambilla E."/>
            <person name="Klenk H.-P."/>
            <person name="Eisen J.A."/>
        </authorList>
    </citation>
    <scope>NUCLEOTIDE SEQUENCE</scope>
    <source>
        <strain>WB4</strain>
    </source>
</reference>